<evidence type="ECO:0000256" key="4">
    <source>
        <dbReference type="SAM" id="Coils"/>
    </source>
</evidence>
<dbReference type="NCBIfam" id="TIGR01730">
    <property type="entry name" value="RND_mfp"/>
    <property type="match status" value="1"/>
</dbReference>
<name>A0A7W4IB68_9PROT</name>
<dbReference type="Gene3D" id="2.40.50.100">
    <property type="match status" value="1"/>
</dbReference>
<dbReference type="Pfam" id="PF25954">
    <property type="entry name" value="Beta-barrel_RND_2"/>
    <property type="match status" value="1"/>
</dbReference>
<evidence type="ECO:0000259" key="10">
    <source>
        <dbReference type="Pfam" id="PF25967"/>
    </source>
</evidence>
<keyword evidence="6" id="KW-1133">Transmembrane helix</keyword>
<dbReference type="PANTHER" id="PTHR30469:SF37">
    <property type="entry name" value="RAGD PROTEIN"/>
    <property type="match status" value="1"/>
</dbReference>
<evidence type="ECO:0000256" key="5">
    <source>
        <dbReference type="SAM" id="MobiDB-lite"/>
    </source>
</evidence>
<dbReference type="EMBL" id="JABEQJ010000005">
    <property type="protein sequence ID" value="MBB2159593.1"/>
    <property type="molecule type" value="Genomic_DNA"/>
</dbReference>
<keyword evidence="6" id="KW-0812">Transmembrane</keyword>
<feature type="region of interest" description="Disordered" evidence="5">
    <location>
        <begin position="398"/>
        <end position="432"/>
    </location>
</feature>
<dbReference type="RefSeq" id="WP_182996463.1">
    <property type="nucleotide sequence ID" value="NZ_JABEQJ010000005.1"/>
</dbReference>
<dbReference type="SUPFAM" id="SSF111369">
    <property type="entry name" value="HlyD-like secretion proteins"/>
    <property type="match status" value="1"/>
</dbReference>
<dbReference type="Gene3D" id="2.40.30.170">
    <property type="match status" value="1"/>
</dbReference>
<dbReference type="Pfam" id="PF25967">
    <property type="entry name" value="RND-MFP_C"/>
    <property type="match status" value="1"/>
</dbReference>
<dbReference type="Proteomes" id="UP000589085">
    <property type="component" value="Unassembled WGS sequence"/>
</dbReference>
<feature type="compositionally biased region" description="Basic and acidic residues" evidence="5">
    <location>
        <begin position="423"/>
        <end position="432"/>
    </location>
</feature>
<dbReference type="Pfam" id="PF25917">
    <property type="entry name" value="BSH_RND"/>
    <property type="match status" value="1"/>
</dbReference>
<dbReference type="InterPro" id="IPR058627">
    <property type="entry name" value="MdtA-like_C"/>
</dbReference>
<comment type="caution">
    <text evidence="11">The sequence shown here is derived from an EMBL/GenBank/DDBJ whole genome shotgun (WGS) entry which is preliminary data.</text>
</comment>
<dbReference type="PANTHER" id="PTHR30469">
    <property type="entry name" value="MULTIDRUG RESISTANCE PROTEIN MDTA"/>
    <property type="match status" value="1"/>
</dbReference>
<reference evidence="11 12" key="1">
    <citation type="submission" date="2020-04" db="EMBL/GenBank/DDBJ databases">
        <title>Description of novel Gluconacetobacter.</title>
        <authorList>
            <person name="Sombolestani A."/>
        </authorList>
    </citation>
    <scope>NUCLEOTIDE SEQUENCE [LARGE SCALE GENOMIC DNA]</scope>
    <source>
        <strain evidence="11 12">LMG 19747</strain>
    </source>
</reference>
<feature type="transmembrane region" description="Helical" evidence="6">
    <location>
        <begin position="23"/>
        <end position="41"/>
    </location>
</feature>
<dbReference type="InterPro" id="IPR006143">
    <property type="entry name" value="RND_pump_MFP"/>
</dbReference>
<feature type="domain" description="Multidrug resistance protein MdtA-like C-terminal permuted SH3" evidence="10">
    <location>
        <begin position="324"/>
        <end position="377"/>
    </location>
</feature>
<feature type="domain" description="CusB-like beta-barrel" evidence="9">
    <location>
        <begin position="246"/>
        <end position="318"/>
    </location>
</feature>
<dbReference type="InterPro" id="IPR058624">
    <property type="entry name" value="MdtA-like_HH"/>
</dbReference>
<evidence type="ECO:0000259" key="8">
    <source>
        <dbReference type="Pfam" id="PF25917"/>
    </source>
</evidence>
<dbReference type="AlphaFoldDB" id="A0A7W4IB68"/>
<feature type="domain" description="Multidrug resistance protein MdtA-like alpha-helical hairpin" evidence="7">
    <location>
        <begin position="127"/>
        <end position="183"/>
    </location>
</feature>
<dbReference type="GO" id="GO:0015562">
    <property type="term" value="F:efflux transmembrane transporter activity"/>
    <property type="evidence" value="ECO:0007669"/>
    <property type="project" value="TreeGrafter"/>
</dbReference>
<dbReference type="Gene3D" id="2.40.420.20">
    <property type="match status" value="1"/>
</dbReference>
<evidence type="ECO:0000256" key="2">
    <source>
        <dbReference type="ARBA" id="ARBA00009477"/>
    </source>
</evidence>
<feature type="coiled-coil region" evidence="4">
    <location>
        <begin position="160"/>
        <end position="187"/>
    </location>
</feature>
<accession>A0A7W4IB68</accession>
<protein>
    <submittedName>
        <fullName evidence="11">Efflux RND transporter periplasmic adaptor subunit</fullName>
    </submittedName>
</protein>
<dbReference type="GO" id="GO:1990281">
    <property type="term" value="C:efflux pump complex"/>
    <property type="evidence" value="ECO:0007669"/>
    <property type="project" value="TreeGrafter"/>
</dbReference>
<gene>
    <name evidence="11" type="ORF">HLH48_05305</name>
</gene>
<evidence type="ECO:0000256" key="6">
    <source>
        <dbReference type="SAM" id="Phobius"/>
    </source>
</evidence>
<evidence type="ECO:0000259" key="9">
    <source>
        <dbReference type="Pfam" id="PF25954"/>
    </source>
</evidence>
<evidence type="ECO:0000313" key="12">
    <source>
        <dbReference type="Proteomes" id="UP000589085"/>
    </source>
</evidence>
<sequence length="432" mass="45963">MSAVEQTRGPGPAGQGPSRRGKLLAGAGVILALVVVGGGIIQRQAHLASLRHRTEDAAIPRVQLVSPARGPSIRTLDLPGNISAWYLAPIYAQVSGYVRMWYKDFGAEVKAGDVLATIDTPGLDAQYAASKANFDVAMARYKLAQITARRWKALQGTQAVSQQEVDVQAANAEAEQAQVEAARHEVSRYAALIGFKQIVAPFDGVVTSRLADVGDYVNAGGGDVSAHGTATELFSVADVHRMRVFVSVPQDYADIISPKLTAEVTVPQHPGRVYKATFLATAAAFNAATRTVTTELTLDNSDRTLWPDSYATVHFSAPGDPTILVIPEGALIFRAEGMQVALVDEHNRVRLHNVTVGTNLGTMVQIRGGLKLTDRLINNPSAGLLDGQEVRVVDATPGYNAQAGTSPEPARTDDVRAMPNDRSGSEEAGARQ</sequence>
<dbReference type="Pfam" id="PF25876">
    <property type="entry name" value="HH_MFP_RND"/>
    <property type="match status" value="1"/>
</dbReference>
<dbReference type="InterPro" id="IPR058625">
    <property type="entry name" value="MdtA-like_BSH"/>
</dbReference>
<feature type="domain" description="Multidrug resistance protein MdtA-like barrel-sandwich hybrid" evidence="8">
    <location>
        <begin position="89"/>
        <end position="221"/>
    </location>
</feature>
<evidence type="ECO:0000259" key="7">
    <source>
        <dbReference type="Pfam" id="PF25876"/>
    </source>
</evidence>
<evidence type="ECO:0000256" key="1">
    <source>
        <dbReference type="ARBA" id="ARBA00004196"/>
    </source>
</evidence>
<proteinExistence type="inferred from homology"/>
<evidence type="ECO:0000313" key="11">
    <source>
        <dbReference type="EMBL" id="MBB2159593.1"/>
    </source>
</evidence>
<organism evidence="11 12">
    <name type="scientific">Gluconacetobacter sacchari</name>
    <dbReference type="NCBI Taxonomy" id="92759"/>
    <lineage>
        <taxon>Bacteria</taxon>
        <taxon>Pseudomonadati</taxon>
        <taxon>Pseudomonadota</taxon>
        <taxon>Alphaproteobacteria</taxon>
        <taxon>Acetobacterales</taxon>
        <taxon>Acetobacteraceae</taxon>
        <taxon>Gluconacetobacter</taxon>
    </lineage>
</organism>
<comment type="similarity">
    <text evidence="2">Belongs to the membrane fusion protein (MFP) (TC 8.A.1) family.</text>
</comment>
<keyword evidence="6" id="KW-0472">Membrane</keyword>
<evidence type="ECO:0000256" key="3">
    <source>
        <dbReference type="ARBA" id="ARBA00022448"/>
    </source>
</evidence>
<dbReference type="InterPro" id="IPR058792">
    <property type="entry name" value="Beta-barrel_RND_2"/>
</dbReference>
<keyword evidence="4" id="KW-0175">Coiled coil</keyword>
<dbReference type="Gene3D" id="1.10.287.470">
    <property type="entry name" value="Helix hairpin bin"/>
    <property type="match status" value="1"/>
</dbReference>
<keyword evidence="3" id="KW-0813">Transport</keyword>
<comment type="subcellular location">
    <subcellularLocation>
        <location evidence="1">Cell envelope</location>
    </subcellularLocation>
</comment>